<dbReference type="SMART" id="SM00938">
    <property type="entry name" value="P-II"/>
    <property type="match status" value="1"/>
</dbReference>
<keyword evidence="3" id="KW-1185">Reference proteome</keyword>
<dbReference type="InterPro" id="IPR002187">
    <property type="entry name" value="N-reg_PII"/>
</dbReference>
<dbReference type="GO" id="GO:0030234">
    <property type="term" value="F:enzyme regulator activity"/>
    <property type="evidence" value="ECO:0007669"/>
    <property type="project" value="InterPro"/>
</dbReference>
<proteinExistence type="predicted"/>
<protein>
    <submittedName>
        <fullName evidence="2">Nitrogen regulatory protein P-II 1</fullName>
    </submittedName>
</protein>
<dbReference type="Proteomes" id="UP000542125">
    <property type="component" value="Unassembled WGS sequence"/>
</dbReference>
<dbReference type="PANTHER" id="PTHR30115:SF11">
    <property type="entry name" value="NITROGEN REGULATORY PROTEIN P-II HOMOLOG"/>
    <property type="match status" value="1"/>
</dbReference>
<evidence type="ECO:0000256" key="1">
    <source>
        <dbReference type="SAM" id="MobiDB-lite"/>
    </source>
</evidence>
<dbReference type="RefSeq" id="WP_179584987.1">
    <property type="nucleotide sequence ID" value="NZ_JACBYR010000001.1"/>
</dbReference>
<dbReference type="PROSITE" id="PS51343">
    <property type="entry name" value="PII_GLNB_DOM"/>
    <property type="match status" value="1"/>
</dbReference>
<dbReference type="InterPro" id="IPR011322">
    <property type="entry name" value="N-reg_PII-like_a/b"/>
</dbReference>
<dbReference type="InterPro" id="IPR015867">
    <property type="entry name" value="N-reg_PII/ATP_PRibTrfase_C"/>
</dbReference>
<evidence type="ECO:0000313" key="3">
    <source>
        <dbReference type="Proteomes" id="UP000542125"/>
    </source>
</evidence>
<evidence type="ECO:0000313" key="2">
    <source>
        <dbReference type="EMBL" id="NYE82279.1"/>
    </source>
</evidence>
<dbReference type="PANTHER" id="PTHR30115">
    <property type="entry name" value="NITROGEN REGULATORY PROTEIN P-II"/>
    <property type="match status" value="1"/>
</dbReference>
<reference evidence="2 3" key="1">
    <citation type="submission" date="2020-07" db="EMBL/GenBank/DDBJ databases">
        <title>Genomic Encyclopedia of Type Strains, Phase IV (KMG-V): Genome sequencing to study the core and pangenomes of soil and plant-associated prokaryotes.</title>
        <authorList>
            <person name="Whitman W."/>
        </authorList>
    </citation>
    <scope>NUCLEOTIDE SEQUENCE [LARGE SCALE GENOMIC DNA]</scope>
    <source>
        <strain evidence="2 3">SAS40</strain>
    </source>
</reference>
<dbReference type="SUPFAM" id="SSF54913">
    <property type="entry name" value="GlnB-like"/>
    <property type="match status" value="1"/>
</dbReference>
<dbReference type="GO" id="GO:0005524">
    <property type="term" value="F:ATP binding"/>
    <property type="evidence" value="ECO:0007669"/>
    <property type="project" value="TreeGrafter"/>
</dbReference>
<dbReference type="Pfam" id="PF00543">
    <property type="entry name" value="P-II"/>
    <property type="match status" value="1"/>
</dbReference>
<dbReference type="EMBL" id="JACBYR010000001">
    <property type="protein sequence ID" value="NYE82279.1"/>
    <property type="molecule type" value="Genomic_DNA"/>
</dbReference>
<dbReference type="GO" id="GO:0005829">
    <property type="term" value="C:cytosol"/>
    <property type="evidence" value="ECO:0007669"/>
    <property type="project" value="TreeGrafter"/>
</dbReference>
<dbReference type="GO" id="GO:0006808">
    <property type="term" value="P:regulation of nitrogen utilization"/>
    <property type="evidence" value="ECO:0007669"/>
    <property type="project" value="InterPro"/>
</dbReference>
<sequence length="108" mass="11985">MKEIKAIIRPNRLTDVREALRHVPGFPGMTVSKVEGCSSPSRNPPTNHKEELLDYSPKVRVEIVADDEHVDALRAAVVQAGTTRHVGDGIVWVTPVESFDYLWKPAGQ</sequence>
<gene>
    <name evidence="2" type="ORF">FHW18_001550</name>
</gene>
<feature type="region of interest" description="Disordered" evidence="1">
    <location>
        <begin position="31"/>
        <end position="50"/>
    </location>
</feature>
<name>A0A7Y9IU21_9BURK</name>
<accession>A0A7Y9IU21</accession>
<comment type="caution">
    <text evidence="2">The sequence shown here is derived from an EMBL/GenBank/DDBJ whole genome shotgun (WGS) entry which is preliminary data.</text>
</comment>
<organism evidence="2 3">
    <name type="scientific">Pigmentiphaga litoralis</name>
    <dbReference type="NCBI Taxonomy" id="516702"/>
    <lineage>
        <taxon>Bacteria</taxon>
        <taxon>Pseudomonadati</taxon>
        <taxon>Pseudomonadota</taxon>
        <taxon>Betaproteobacteria</taxon>
        <taxon>Burkholderiales</taxon>
        <taxon>Alcaligenaceae</taxon>
        <taxon>Pigmentiphaga</taxon>
    </lineage>
</organism>
<dbReference type="Gene3D" id="3.30.70.120">
    <property type="match status" value="1"/>
</dbReference>
<dbReference type="AlphaFoldDB" id="A0A7Y9IU21"/>
<dbReference type="PRINTS" id="PR00340">
    <property type="entry name" value="PIIGLNB"/>
</dbReference>